<dbReference type="InterPro" id="IPR046230">
    <property type="entry name" value="DUF6263"/>
</dbReference>
<gene>
    <name evidence="1" type="ORF">GCM10010992_26640</name>
</gene>
<dbReference type="RefSeq" id="WP_188618633.1">
    <property type="nucleotide sequence ID" value="NZ_BMLV01000007.1"/>
</dbReference>
<sequence length="301" mass="33631">MKKLSTFTVLFLAIVTFSQTYNISLNLKKGETYHTLNDIKMNMLQKVMGQEIPMKMNMMLGLSFNVLDSQKDVCNLEAKYSYLGTNVSMMGQDYMMASDADLSIPPNKLMAAMVNVPFTMKVKSNGDVLEVVGYEKVLEAMKNALPDSPSAKEFEKSYSKEQISQNFKSTFFAIPPKPVKIGETWNAVFVSKNNDIDISNNMTCKLEAVEGDVYKISYVGDLIAKEGTSMEREGMKMNVKKMDGKMSGTLQLDKKSSWVKNSDNSGSLNMEIDADINGTKMPMESKIDMAYKTTNEPAPKK</sequence>
<evidence type="ECO:0008006" key="3">
    <source>
        <dbReference type="Google" id="ProtNLM"/>
    </source>
</evidence>
<dbReference type="Proteomes" id="UP000620064">
    <property type="component" value="Unassembled WGS sequence"/>
</dbReference>
<evidence type="ECO:0000313" key="1">
    <source>
        <dbReference type="EMBL" id="GGP06478.1"/>
    </source>
</evidence>
<dbReference type="EMBL" id="BMLV01000007">
    <property type="protein sequence ID" value="GGP06478.1"/>
    <property type="molecule type" value="Genomic_DNA"/>
</dbReference>
<proteinExistence type="predicted"/>
<reference evidence="2" key="1">
    <citation type="journal article" date="2019" name="Int. J. Syst. Evol. Microbiol.">
        <title>The Global Catalogue of Microorganisms (GCM) 10K type strain sequencing project: providing services to taxonomists for standard genome sequencing and annotation.</title>
        <authorList>
            <consortium name="The Broad Institute Genomics Platform"/>
            <consortium name="The Broad Institute Genome Sequencing Center for Infectious Disease"/>
            <person name="Wu L."/>
            <person name="Ma J."/>
        </authorList>
    </citation>
    <scope>NUCLEOTIDE SEQUENCE [LARGE SCALE GENOMIC DNA]</scope>
    <source>
        <strain evidence="2">CGMCC 1.7656</strain>
    </source>
</reference>
<accession>A0ABQ2NLN3</accession>
<organism evidence="1 2">
    <name type="scientific">Cloacibacterium rupense</name>
    <dbReference type="NCBI Taxonomy" id="517423"/>
    <lineage>
        <taxon>Bacteria</taxon>
        <taxon>Pseudomonadati</taxon>
        <taxon>Bacteroidota</taxon>
        <taxon>Flavobacteriia</taxon>
        <taxon>Flavobacteriales</taxon>
        <taxon>Weeksellaceae</taxon>
    </lineage>
</organism>
<dbReference type="Pfam" id="PF19777">
    <property type="entry name" value="DUF6263"/>
    <property type="match status" value="1"/>
</dbReference>
<keyword evidence="2" id="KW-1185">Reference proteome</keyword>
<comment type="caution">
    <text evidence="1">The sequence shown here is derived from an EMBL/GenBank/DDBJ whole genome shotgun (WGS) entry which is preliminary data.</text>
</comment>
<name>A0ABQ2NLN3_9FLAO</name>
<evidence type="ECO:0000313" key="2">
    <source>
        <dbReference type="Proteomes" id="UP000620064"/>
    </source>
</evidence>
<protein>
    <recommendedName>
        <fullName evidence="3">DUF4412 domain-containing protein</fullName>
    </recommendedName>
</protein>